<evidence type="ECO:0000256" key="1">
    <source>
        <dbReference type="SAM" id="Phobius"/>
    </source>
</evidence>
<keyword evidence="1" id="KW-1133">Transmembrane helix</keyword>
<dbReference type="CDD" id="cd01948">
    <property type="entry name" value="EAL"/>
    <property type="match status" value="1"/>
</dbReference>
<dbReference type="SUPFAM" id="SSF141868">
    <property type="entry name" value="EAL domain-like"/>
    <property type="match status" value="1"/>
</dbReference>
<dbReference type="InterPro" id="IPR001633">
    <property type="entry name" value="EAL_dom"/>
</dbReference>
<dbReference type="CDD" id="cd18773">
    <property type="entry name" value="PDC1_HK_sensor"/>
    <property type="match status" value="1"/>
</dbReference>
<reference evidence="4 5" key="1">
    <citation type="submission" date="2018-07" db="EMBL/GenBank/DDBJ databases">
        <title>Pseudomonas laoshanensis sp. nov., isolated from soil.</title>
        <authorList>
            <person name="Sun J."/>
            <person name="Yu L."/>
            <person name="Wang M."/>
            <person name="Zhang C."/>
        </authorList>
    </citation>
    <scope>NUCLEOTIDE SEQUENCE [LARGE SCALE GENOMIC DNA]</scope>
    <source>
        <strain evidence="4 5">Y22</strain>
    </source>
</reference>
<dbReference type="Gene3D" id="3.20.20.450">
    <property type="entry name" value="EAL domain"/>
    <property type="match status" value="1"/>
</dbReference>
<evidence type="ECO:0000313" key="5">
    <source>
        <dbReference type="Proteomes" id="UP000463138"/>
    </source>
</evidence>
<dbReference type="Gene3D" id="3.30.70.270">
    <property type="match status" value="1"/>
</dbReference>
<dbReference type="Gene3D" id="3.30.450.20">
    <property type="entry name" value="PAS domain"/>
    <property type="match status" value="1"/>
</dbReference>
<evidence type="ECO:0000313" key="4">
    <source>
        <dbReference type="EMBL" id="KAA0694620.1"/>
    </source>
</evidence>
<dbReference type="SUPFAM" id="SSF55073">
    <property type="entry name" value="Nucleotide cyclase"/>
    <property type="match status" value="1"/>
</dbReference>
<dbReference type="AlphaFoldDB" id="A0A7V7KV55"/>
<dbReference type="EMBL" id="QOVF01000002">
    <property type="protein sequence ID" value="KAA0694620.1"/>
    <property type="molecule type" value="Genomic_DNA"/>
</dbReference>
<accession>A0A7V7KV55</accession>
<dbReference type="PROSITE" id="PS50883">
    <property type="entry name" value="EAL"/>
    <property type="match status" value="1"/>
</dbReference>
<dbReference type="PANTHER" id="PTHR33121">
    <property type="entry name" value="CYCLIC DI-GMP PHOSPHODIESTERASE PDEF"/>
    <property type="match status" value="1"/>
</dbReference>
<feature type="transmembrane region" description="Helical" evidence="1">
    <location>
        <begin position="13"/>
        <end position="40"/>
    </location>
</feature>
<dbReference type="CDD" id="cd01949">
    <property type="entry name" value="GGDEF"/>
    <property type="match status" value="1"/>
</dbReference>
<dbReference type="InterPro" id="IPR035919">
    <property type="entry name" value="EAL_sf"/>
</dbReference>
<keyword evidence="1" id="KW-0472">Membrane</keyword>
<dbReference type="Pfam" id="PF22673">
    <property type="entry name" value="MCP-like_PDC_1"/>
    <property type="match status" value="1"/>
</dbReference>
<evidence type="ECO:0000259" key="3">
    <source>
        <dbReference type="PROSITE" id="PS50887"/>
    </source>
</evidence>
<dbReference type="Pfam" id="PF00563">
    <property type="entry name" value="EAL"/>
    <property type="match status" value="1"/>
</dbReference>
<dbReference type="PROSITE" id="PS50887">
    <property type="entry name" value="GGDEF"/>
    <property type="match status" value="1"/>
</dbReference>
<feature type="domain" description="EAL" evidence="2">
    <location>
        <begin position="539"/>
        <end position="786"/>
    </location>
</feature>
<dbReference type="PANTHER" id="PTHR33121:SF71">
    <property type="entry name" value="OXYGEN SENSOR PROTEIN DOSP"/>
    <property type="match status" value="1"/>
</dbReference>
<feature type="domain" description="GGDEF" evidence="3">
    <location>
        <begin position="387"/>
        <end position="528"/>
    </location>
</feature>
<protein>
    <submittedName>
        <fullName evidence="4">EAL domain-containing protein</fullName>
    </submittedName>
</protein>
<organism evidence="4 5">
    <name type="scientific">Halopseudomonas laoshanensis</name>
    <dbReference type="NCBI Taxonomy" id="2268758"/>
    <lineage>
        <taxon>Bacteria</taxon>
        <taxon>Pseudomonadati</taxon>
        <taxon>Pseudomonadota</taxon>
        <taxon>Gammaproteobacteria</taxon>
        <taxon>Pseudomonadales</taxon>
        <taxon>Pseudomonadaceae</taxon>
        <taxon>Halopseudomonas</taxon>
    </lineage>
</organism>
<dbReference type="SMART" id="SM00052">
    <property type="entry name" value="EAL"/>
    <property type="match status" value="1"/>
</dbReference>
<keyword evidence="5" id="KW-1185">Reference proteome</keyword>
<dbReference type="GO" id="GO:0071111">
    <property type="term" value="F:cyclic-guanylate-specific phosphodiesterase activity"/>
    <property type="evidence" value="ECO:0007669"/>
    <property type="project" value="InterPro"/>
</dbReference>
<dbReference type="Proteomes" id="UP000463138">
    <property type="component" value="Unassembled WGS sequence"/>
</dbReference>
<dbReference type="InterPro" id="IPR000160">
    <property type="entry name" value="GGDEF_dom"/>
</dbReference>
<evidence type="ECO:0000259" key="2">
    <source>
        <dbReference type="PROSITE" id="PS50883"/>
    </source>
</evidence>
<sequence>MGLKTPTNFWTKLAIMLVLSVLVGVFFLGILLMSSLNLTFAQNAMADLRQQQISDTFYANLNRINAHHQLMEQNTANLAHAGEMLYRVRQQSDRKQQLEYGLQSALTNMREAYGAEIWYGSIDNVQEQLSAYGYRNNGGIHIQPVENLYHIQDWYRRILPEAMSGDRSTGMPEFYWTPAYYKELIDNVVISLTTAMRDPEGKVIGMASTDWRADEIIGLVSRVEVTPGAFAFLLDGENRKLSSLAASSDTPDAQQKIDAVINSDLHSKLTGPLPQSAIISGRLLVAPMQTMELGINDEAHALFFSRTQAGMIFGVGVPQAEIDAVLLPMRESNLKIVGLVSALTLGLSGIILLFVANLLNRVHVLHTDTLTQLPNREKLLLDLGKASSGTLLLVNIDSFKEINDFYGHQCGDHVISELASALQNFLSGHPSWSASRLYRMPADELAIWVPESRDTATLNQLTTELQEFVGGLSFTWLDHRIPMNVTLGVATSLQPDGTQQADGRLLTSANIALKSARQNKTSCQIYDPDQKTRESYEHNLIWANRLKKALDEGRIVPFFQPILDLKTGRIDKFECLARMIDEDGQPISPLEFLAVAKKIRLYRYITRTMVQQCFSRFADNDYEFSLNLSCEDLLDPELMTFIVNSLEQSNIAPRVIFEILESEGIENYSAVRQFIDRVKELGCRIAIDDFGTGYSNFEHLLRLNVDIIKIDGTLVKHLDTDPVAYSVARGIQQFAAGLGMQTVAEYVHSSAILDKVQSLNIDFAQGYHVGKPLATLVTDNDNSLVSAQVLRFNSRASSL</sequence>
<name>A0A7V7KV55_9GAMM</name>
<dbReference type="InterPro" id="IPR043128">
    <property type="entry name" value="Rev_trsase/Diguanyl_cyclase"/>
</dbReference>
<feature type="transmembrane region" description="Helical" evidence="1">
    <location>
        <begin position="336"/>
        <end position="359"/>
    </location>
</feature>
<keyword evidence="1" id="KW-0812">Transmembrane</keyword>
<dbReference type="InterPro" id="IPR050706">
    <property type="entry name" value="Cyclic-di-GMP_PDE-like"/>
</dbReference>
<dbReference type="InterPro" id="IPR029787">
    <property type="entry name" value="Nucleotide_cyclase"/>
</dbReference>
<gene>
    <name evidence="4" type="ORF">DT594_06905</name>
</gene>
<proteinExistence type="predicted"/>
<dbReference type="Pfam" id="PF00990">
    <property type="entry name" value="GGDEF"/>
    <property type="match status" value="1"/>
</dbReference>
<dbReference type="SMART" id="SM00267">
    <property type="entry name" value="GGDEF"/>
    <property type="match status" value="1"/>
</dbReference>
<dbReference type="NCBIfam" id="TIGR00254">
    <property type="entry name" value="GGDEF"/>
    <property type="match status" value="1"/>
</dbReference>
<dbReference type="OrthoDB" id="9813913at2"/>
<comment type="caution">
    <text evidence="4">The sequence shown here is derived from an EMBL/GenBank/DDBJ whole genome shotgun (WGS) entry which is preliminary data.</text>
</comment>